<dbReference type="Proteomes" id="UP000545507">
    <property type="component" value="Unassembled WGS sequence"/>
</dbReference>
<name>A0A7Y8GWH9_9BURK</name>
<evidence type="ECO:0000313" key="2">
    <source>
        <dbReference type="EMBL" id="NWF46130.1"/>
    </source>
</evidence>
<evidence type="ECO:0000256" key="1">
    <source>
        <dbReference type="ARBA" id="ARBA00044755"/>
    </source>
</evidence>
<gene>
    <name evidence="2" type="ORF">F3K02_12830</name>
</gene>
<dbReference type="PANTHER" id="PTHR35024">
    <property type="entry name" value="HYPOTHETICAL CYTOSOLIC PROTEIN"/>
    <property type="match status" value="1"/>
</dbReference>
<sequence>MPNSKTPGTTEMIKSDITSRYQSGHCLVPLGSTMNGEVLTEEPIVLILDGVFDGTISMLSGGTVIISATATVTAKSIEADDILIEGAVSGEVHARKSLVLADSSKFRGQAQYGQTVSVEPKARINGALVDTSWSN</sequence>
<dbReference type="Pfam" id="PF04519">
    <property type="entry name" value="Bactofilin"/>
    <property type="match status" value="1"/>
</dbReference>
<dbReference type="InterPro" id="IPR007607">
    <property type="entry name" value="BacA/B"/>
</dbReference>
<dbReference type="AlphaFoldDB" id="A0A7Y8GWH9"/>
<evidence type="ECO:0000313" key="3">
    <source>
        <dbReference type="Proteomes" id="UP000545507"/>
    </source>
</evidence>
<dbReference type="EMBL" id="VYGV01000011">
    <property type="protein sequence ID" value="NWF46130.1"/>
    <property type="molecule type" value="Genomic_DNA"/>
</dbReference>
<comment type="caution">
    <text evidence="2">The sequence shown here is derived from an EMBL/GenBank/DDBJ whole genome shotgun (WGS) entry which is preliminary data.</text>
</comment>
<proteinExistence type="inferred from homology"/>
<accession>A0A7Y8GWH9</accession>
<reference evidence="2 3" key="1">
    <citation type="submission" date="2019-09" db="EMBL/GenBank/DDBJ databases">
        <title>Hydrogenophaga aromatica sp. nov., isolated from a para-xylene-degrading enrichment culture.</title>
        <authorList>
            <person name="Tancsics A."/>
            <person name="Banerjee S."/>
        </authorList>
    </citation>
    <scope>NUCLEOTIDE SEQUENCE [LARGE SCALE GENOMIC DNA]</scope>
    <source>
        <strain evidence="2 3">D2P1</strain>
    </source>
</reference>
<keyword evidence="3" id="KW-1185">Reference proteome</keyword>
<dbReference type="PANTHER" id="PTHR35024:SF4">
    <property type="entry name" value="POLYMER-FORMING CYTOSKELETAL PROTEIN"/>
    <property type="match status" value="1"/>
</dbReference>
<comment type="similarity">
    <text evidence="1">Belongs to the bactofilin family.</text>
</comment>
<organism evidence="2 3">
    <name type="scientific">Hydrogenophaga aromaticivorans</name>
    <dbReference type="NCBI Taxonomy" id="2610898"/>
    <lineage>
        <taxon>Bacteria</taxon>
        <taxon>Pseudomonadati</taxon>
        <taxon>Pseudomonadota</taxon>
        <taxon>Betaproteobacteria</taxon>
        <taxon>Burkholderiales</taxon>
        <taxon>Comamonadaceae</taxon>
        <taxon>Hydrogenophaga</taxon>
    </lineage>
</organism>
<protein>
    <submittedName>
        <fullName evidence="2">Polymer-forming cytoskeletal protein</fullName>
    </submittedName>
</protein>